<proteinExistence type="predicted"/>
<dbReference type="Pfam" id="PF00188">
    <property type="entry name" value="CAP"/>
    <property type="match status" value="1"/>
</dbReference>
<accession>A0ABD6FHV8</accession>
<gene>
    <name evidence="4" type="ORF">DIU77_012540</name>
</gene>
<evidence type="ECO:0000256" key="1">
    <source>
        <dbReference type="SAM" id="MobiDB-lite"/>
    </source>
</evidence>
<dbReference type="InterPro" id="IPR035940">
    <property type="entry name" value="CAP_sf"/>
</dbReference>
<dbReference type="CDD" id="cd05379">
    <property type="entry name" value="CAP_bacterial"/>
    <property type="match status" value="1"/>
</dbReference>
<protein>
    <submittedName>
        <fullName evidence="4">CAP domain-containing protein</fullName>
    </submittedName>
</protein>
<dbReference type="SUPFAM" id="SSF55797">
    <property type="entry name" value="PR-1-like"/>
    <property type="match status" value="1"/>
</dbReference>
<evidence type="ECO:0000259" key="3">
    <source>
        <dbReference type="Pfam" id="PF00188"/>
    </source>
</evidence>
<dbReference type="Proteomes" id="UP000249324">
    <property type="component" value="Unassembled WGS sequence"/>
</dbReference>
<evidence type="ECO:0000313" key="4">
    <source>
        <dbReference type="EMBL" id="MFO7193063.1"/>
    </source>
</evidence>
<evidence type="ECO:0000256" key="2">
    <source>
        <dbReference type="SAM" id="SignalP"/>
    </source>
</evidence>
<feature type="signal peptide" evidence="2">
    <location>
        <begin position="1"/>
        <end position="30"/>
    </location>
</feature>
<reference evidence="4 5" key="1">
    <citation type="journal article" date="2021" name="BMC Genomics">
        <title>Genome-resolved metagenome and metatranscriptome analyses of thermophilic composting reveal key bacterial players and their metabolic interactions.</title>
        <authorList>
            <person name="Braga L.P.P."/>
            <person name="Pereira R.V."/>
            <person name="Martins L.F."/>
            <person name="Moura L.M.S."/>
            <person name="Sanchez F.B."/>
            <person name="Patane J.S.L."/>
            <person name="da Silva A.M."/>
            <person name="Setubal J.C."/>
        </authorList>
    </citation>
    <scope>NUCLEOTIDE SEQUENCE [LARGE SCALE GENOMIC DNA]</scope>
    <source>
        <strain evidence="4">ZC4RG45</strain>
    </source>
</reference>
<comment type="caution">
    <text evidence="4">The sequence shown here is derived from an EMBL/GenBank/DDBJ whole genome shotgun (WGS) entry which is preliminary data.</text>
</comment>
<evidence type="ECO:0000313" key="5">
    <source>
        <dbReference type="Proteomes" id="UP000249324"/>
    </source>
</evidence>
<dbReference type="PANTHER" id="PTHR31157:SF1">
    <property type="entry name" value="SCP DOMAIN-CONTAINING PROTEIN"/>
    <property type="match status" value="1"/>
</dbReference>
<feature type="compositionally biased region" description="Basic and acidic residues" evidence="1">
    <location>
        <begin position="138"/>
        <end position="147"/>
    </location>
</feature>
<feature type="domain" description="SCP" evidence="3">
    <location>
        <begin position="168"/>
        <end position="280"/>
    </location>
</feature>
<dbReference type="EMBL" id="QGUI02000161">
    <property type="protein sequence ID" value="MFO7193063.1"/>
    <property type="molecule type" value="Genomic_DNA"/>
</dbReference>
<organism evidence="4 5">
    <name type="scientific">Thermocrispum agreste</name>
    <dbReference type="NCBI Taxonomy" id="37925"/>
    <lineage>
        <taxon>Bacteria</taxon>
        <taxon>Bacillati</taxon>
        <taxon>Actinomycetota</taxon>
        <taxon>Actinomycetes</taxon>
        <taxon>Pseudonocardiales</taxon>
        <taxon>Pseudonocardiaceae</taxon>
        <taxon>Thermocrispum</taxon>
    </lineage>
</organism>
<feature type="chain" id="PRO_5044791245" evidence="2">
    <location>
        <begin position="31"/>
        <end position="282"/>
    </location>
</feature>
<dbReference type="Gene3D" id="3.40.33.10">
    <property type="entry name" value="CAP"/>
    <property type="match status" value="1"/>
</dbReference>
<feature type="region of interest" description="Disordered" evidence="1">
    <location>
        <begin position="136"/>
        <end position="160"/>
    </location>
</feature>
<keyword evidence="2" id="KW-0732">Signal</keyword>
<dbReference type="InterPro" id="IPR014044">
    <property type="entry name" value="CAP_dom"/>
</dbReference>
<feature type="region of interest" description="Disordered" evidence="1">
    <location>
        <begin position="50"/>
        <end position="75"/>
    </location>
</feature>
<dbReference type="PANTHER" id="PTHR31157">
    <property type="entry name" value="SCP DOMAIN-CONTAINING PROTEIN"/>
    <property type="match status" value="1"/>
</dbReference>
<name>A0ABD6FHV8_9PSEU</name>
<sequence length="282" mass="30567">MIDPHARRKYVAAGLMAIMLGGAGAGVAYAADCPGASAAGHRVAVSVHDDGRHPEVLDGRHPGSSPDRHRDSVDGRHFEPAERTRHALAVRVPGDAPLQWRLPRFIDLTWLAQVFENLRATGHTAAMAVRIPAPARSLRSDTAEERQAPPSQDLRPSDAPLPEEQAVVDLVNKERAAAGCQPLTVDDRLARAARKHSADMVARGYFDHTTPEGASFVDRARAEGYPNPGAENIAKGHRSAQSVVRGWMASDRHRANILNCDLRTIGVGLSKDGWVWTQVFGY</sequence>
<dbReference type="AlphaFoldDB" id="A0ABD6FHV8"/>